<comment type="caution">
    <text evidence="1">The sequence shown here is derived from an EMBL/GenBank/DDBJ whole genome shotgun (WGS) entry which is preliminary data.</text>
</comment>
<dbReference type="Proteomes" id="UP001237156">
    <property type="component" value="Unassembled WGS sequence"/>
</dbReference>
<accession>A0AAW6RIG0</accession>
<organism evidence="1 2">
    <name type="scientific">Ottowia cancrivicina</name>
    <dbReference type="NCBI Taxonomy" id="3040346"/>
    <lineage>
        <taxon>Bacteria</taxon>
        <taxon>Pseudomonadati</taxon>
        <taxon>Pseudomonadota</taxon>
        <taxon>Betaproteobacteria</taxon>
        <taxon>Burkholderiales</taxon>
        <taxon>Comamonadaceae</taxon>
        <taxon>Ottowia</taxon>
    </lineage>
</organism>
<gene>
    <name evidence="1" type="ORF">QB898_01475</name>
</gene>
<dbReference type="EMBL" id="JARVII010000002">
    <property type="protein sequence ID" value="MDG9698401.1"/>
    <property type="molecule type" value="Genomic_DNA"/>
</dbReference>
<name>A0AAW6RIG0_9BURK</name>
<reference evidence="1 2" key="1">
    <citation type="submission" date="2023-04" db="EMBL/GenBank/DDBJ databases">
        <title>Ottowia paracancer sp. nov., isolated from human stomach.</title>
        <authorList>
            <person name="Song Y."/>
        </authorList>
    </citation>
    <scope>NUCLEOTIDE SEQUENCE [LARGE SCALE GENOMIC DNA]</scope>
    <source>
        <strain evidence="1 2">10c7w1</strain>
    </source>
</reference>
<protein>
    <submittedName>
        <fullName evidence="1">Uncharacterized protein</fullName>
    </submittedName>
</protein>
<keyword evidence="2" id="KW-1185">Reference proteome</keyword>
<dbReference type="AlphaFoldDB" id="A0AAW6RIG0"/>
<evidence type="ECO:0000313" key="1">
    <source>
        <dbReference type="EMBL" id="MDG9698401.1"/>
    </source>
</evidence>
<sequence>MPVLPELGAIDKKAQQADTSCLLRSLPRIRVSCYFPQALMHSLADAVSS</sequence>
<evidence type="ECO:0000313" key="2">
    <source>
        <dbReference type="Proteomes" id="UP001237156"/>
    </source>
</evidence>
<dbReference type="RefSeq" id="WP_279523517.1">
    <property type="nucleotide sequence ID" value="NZ_JARVII010000002.1"/>
</dbReference>
<proteinExistence type="predicted"/>